<feature type="domain" description="DDE Tnp4" evidence="3">
    <location>
        <begin position="44"/>
        <end position="107"/>
    </location>
</feature>
<protein>
    <recommendedName>
        <fullName evidence="3">DDE Tnp4 domain-containing protein</fullName>
    </recommendedName>
</protein>
<evidence type="ECO:0000256" key="1">
    <source>
        <dbReference type="ARBA" id="ARBA00001968"/>
    </source>
</evidence>
<comment type="caution">
    <text evidence="4">The sequence shown here is derived from an EMBL/GenBank/DDBJ whole genome shotgun (WGS) entry which is preliminary data.</text>
</comment>
<dbReference type="InterPro" id="IPR027806">
    <property type="entry name" value="HARBI1_dom"/>
</dbReference>
<keyword evidence="2" id="KW-0479">Metal-binding</keyword>
<dbReference type="VEuPathDB" id="FungiDB:VP01_2299g2"/>
<comment type="cofactor">
    <cofactor evidence="1">
        <name>a divalent metal cation</name>
        <dbReference type="ChEBI" id="CHEBI:60240"/>
    </cofactor>
</comment>
<evidence type="ECO:0000313" key="5">
    <source>
        <dbReference type="Proteomes" id="UP000037035"/>
    </source>
</evidence>
<dbReference type="GO" id="GO:0046872">
    <property type="term" value="F:metal ion binding"/>
    <property type="evidence" value="ECO:0007669"/>
    <property type="project" value="UniProtKB-KW"/>
</dbReference>
<sequence>KVLQYATHTDCDSGLPETLGKVAPSTKAWDRWFTGKFLNNLTHKPPTKAKMPSNQEELFNLHHSSLWNVIERAFGILKHQFHILGHAPEYRLEQKYDIIIPCVCIHNSNIPCNRNLQKIFSQAKKGFSKSNLMRDNIDKG</sequence>
<keyword evidence="5" id="KW-1185">Reference proteome</keyword>
<dbReference type="AlphaFoldDB" id="A0A0L6V7Z8"/>
<gene>
    <name evidence="4" type="ORF">VP01_2299g2</name>
</gene>
<feature type="non-terminal residue" evidence="4">
    <location>
        <position position="1"/>
    </location>
</feature>
<name>A0A0L6V7Z8_9BASI</name>
<dbReference type="OrthoDB" id="1681765at2759"/>
<evidence type="ECO:0000256" key="2">
    <source>
        <dbReference type="ARBA" id="ARBA00022723"/>
    </source>
</evidence>
<dbReference type="Pfam" id="PF13359">
    <property type="entry name" value="DDE_Tnp_4"/>
    <property type="match status" value="1"/>
</dbReference>
<evidence type="ECO:0000313" key="4">
    <source>
        <dbReference type="EMBL" id="KNZ56873.1"/>
    </source>
</evidence>
<organism evidence="4 5">
    <name type="scientific">Puccinia sorghi</name>
    <dbReference type="NCBI Taxonomy" id="27349"/>
    <lineage>
        <taxon>Eukaryota</taxon>
        <taxon>Fungi</taxon>
        <taxon>Dikarya</taxon>
        <taxon>Basidiomycota</taxon>
        <taxon>Pucciniomycotina</taxon>
        <taxon>Pucciniomycetes</taxon>
        <taxon>Pucciniales</taxon>
        <taxon>Pucciniaceae</taxon>
        <taxon>Puccinia</taxon>
    </lineage>
</organism>
<evidence type="ECO:0000259" key="3">
    <source>
        <dbReference type="Pfam" id="PF13359"/>
    </source>
</evidence>
<dbReference type="EMBL" id="LAVV01007168">
    <property type="protein sequence ID" value="KNZ56873.1"/>
    <property type="molecule type" value="Genomic_DNA"/>
</dbReference>
<accession>A0A0L6V7Z8</accession>
<proteinExistence type="predicted"/>
<reference evidence="4 5" key="1">
    <citation type="submission" date="2015-08" db="EMBL/GenBank/DDBJ databases">
        <title>Next Generation Sequencing and Analysis of the Genome of Puccinia sorghi L Schw, the Causal Agent of Maize Common Rust.</title>
        <authorList>
            <person name="Rochi L."/>
            <person name="Burguener G."/>
            <person name="Darino M."/>
            <person name="Turjanski A."/>
            <person name="Kreff E."/>
            <person name="Dieguez M.J."/>
            <person name="Sacco F."/>
        </authorList>
    </citation>
    <scope>NUCLEOTIDE SEQUENCE [LARGE SCALE GENOMIC DNA]</scope>
    <source>
        <strain evidence="4 5">RO10H11247</strain>
    </source>
</reference>
<dbReference type="Proteomes" id="UP000037035">
    <property type="component" value="Unassembled WGS sequence"/>
</dbReference>